<dbReference type="SUPFAM" id="SSF56219">
    <property type="entry name" value="DNase I-like"/>
    <property type="match status" value="1"/>
</dbReference>
<proteinExistence type="predicted"/>
<dbReference type="AlphaFoldDB" id="A0A5B6XA62"/>
<name>A0A5B6XA62_9ROSI</name>
<feature type="domain" description="Endonuclease/exonuclease/phosphatase" evidence="1">
    <location>
        <begin position="109"/>
        <end position="187"/>
    </location>
</feature>
<sequence>MEVSDEDLLPKEIQFESIRSSRKISWKRANPMRELDQAIIERIVRKRKLEEFDDVDYEQETKVEEDAKRQKFNGKASKNKEDLELLKEHQGQEIGGGQRARRPGAMKIISWNVRGLGNPRAVRRLRHLLKQHNPDMVFFMETKINDKRMERIRRRCGFVNGIDMGAEGLRGGLCLAWKEEIKVSLRTFFKKSY</sequence>
<dbReference type="GO" id="GO:0003824">
    <property type="term" value="F:catalytic activity"/>
    <property type="evidence" value="ECO:0007669"/>
    <property type="project" value="InterPro"/>
</dbReference>
<reference evidence="3" key="1">
    <citation type="journal article" date="2019" name="Plant Biotechnol. J.">
        <title>Genome sequencing of the Australian wild diploid species Gossypium australe highlights disease resistance and delayed gland morphogenesis.</title>
        <authorList>
            <person name="Cai Y."/>
            <person name="Cai X."/>
            <person name="Wang Q."/>
            <person name="Wang P."/>
            <person name="Zhang Y."/>
            <person name="Cai C."/>
            <person name="Xu Y."/>
            <person name="Wang K."/>
            <person name="Zhou Z."/>
            <person name="Wang C."/>
            <person name="Geng S."/>
            <person name="Li B."/>
            <person name="Dong Q."/>
            <person name="Hou Y."/>
            <person name="Wang H."/>
            <person name="Ai P."/>
            <person name="Liu Z."/>
            <person name="Yi F."/>
            <person name="Sun M."/>
            <person name="An G."/>
            <person name="Cheng J."/>
            <person name="Zhang Y."/>
            <person name="Shi Q."/>
            <person name="Xie Y."/>
            <person name="Shi X."/>
            <person name="Chang Y."/>
            <person name="Huang F."/>
            <person name="Chen Y."/>
            <person name="Hong S."/>
            <person name="Mi L."/>
            <person name="Sun Q."/>
            <person name="Zhang L."/>
            <person name="Zhou B."/>
            <person name="Peng R."/>
            <person name="Zhang X."/>
            <person name="Liu F."/>
        </authorList>
    </citation>
    <scope>NUCLEOTIDE SEQUENCE [LARGE SCALE GENOMIC DNA]</scope>
    <source>
        <strain evidence="3">cv. PA1801</strain>
    </source>
</reference>
<dbReference type="Pfam" id="PF03372">
    <property type="entry name" value="Exo_endo_phos"/>
    <property type="match status" value="1"/>
</dbReference>
<dbReference type="PANTHER" id="PTHR35218">
    <property type="entry name" value="RNASE H DOMAIN-CONTAINING PROTEIN"/>
    <property type="match status" value="1"/>
</dbReference>
<gene>
    <name evidence="2" type="ORF">EPI10_034195</name>
</gene>
<dbReference type="Proteomes" id="UP000325315">
    <property type="component" value="Unassembled WGS sequence"/>
</dbReference>
<organism evidence="2 3">
    <name type="scientific">Gossypium australe</name>
    <dbReference type="NCBI Taxonomy" id="47621"/>
    <lineage>
        <taxon>Eukaryota</taxon>
        <taxon>Viridiplantae</taxon>
        <taxon>Streptophyta</taxon>
        <taxon>Embryophyta</taxon>
        <taxon>Tracheophyta</taxon>
        <taxon>Spermatophyta</taxon>
        <taxon>Magnoliopsida</taxon>
        <taxon>eudicotyledons</taxon>
        <taxon>Gunneridae</taxon>
        <taxon>Pentapetalae</taxon>
        <taxon>rosids</taxon>
        <taxon>malvids</taxon>
        <taxon>Malvales</taxon>
        <taxon>Malvaceae</taxon>
        <taxon>Malvoideae</taxon>
        <taxon>Gossypium</taxon>
    </lineage>
</organism>
<dbReference type="Gene3D" id="3.60.10.10">
    <property type="entry name" value="Endonuclease/exonuclease/phosphatase"/>
    <property type="match status" value="1"/>
</dbReference>
<evidence type="ECO:0000313" key="2">
    <source>
        <dbReference type="EMBL" id="KAA3490758.1"/>
    </source>
</evidence>
<keyword evidence="3" id="KW-1185">Reference proteome</keyword>
<protein>
    <submittedName>
        <fullName evidence="2">BEACH domain-containing lvsC</fullName>
    </submittedName>
</protein>
<evidence type="ECO:0000313" key="3">
    <source>
        <dbReference type="Proteomes" id="UP000325315"/>
    </source>
</evidence>
<accession>A0A5B6XA62</accession>
<dbReference type="InterPro" id="IPR005135">
    <property type="entry name" value="Endo/exonuclease/phosphatase"/>
</dbReference>
<comment type="caution">
    <text evidence="2">The sequence shown here is derived from an EMBL/GenBank/DDBJ whole genome shotgun (WGS) entry which is preliminary data.</text>
</comment>
<evidence type="ECO:0000259" key="1">
    <source>
        <dbReference type="Pfam" id="PF03372"/>
    </source>
</evidence>
<dbReference type="OrthoDB" id="1001815at2759"/>
<dbReference type="InterPro" id="IPR036691">
    <property type="entry name" value="Endo/exonu/phosph_ase_sf"/>
</dbReference>
<dbReference type="EMBL" id="SMMG02000001">
    <property type="protein sequence ID" value="KAA3490758.1"/>
    <property type="molecule type" value="Genomic_DNA"/>
</dbReference>
<dbReference type="PANTHER" id="PTHR35218:SF9">
    <property type="entry name" value="ENDONUCLEASE_EXONUCLEASE_PHOSPHATASE DOMAIN-CONTAINING PROTEIN"/>
    <property type="match status" value="1"/>
</dbReference>